<dbReference type="OrthoDB" id="3648235at2759"/>
<dbReference type="InterPro" id="IPR013901">
    <property type="entry name" value="Anthrone_oxy"/>
</dbReference>
<keyword evidence="4" id="KW-1185">Reference proteome</keyword>
<keyword evidence="2" id="KW-0472">Membrane</keyword>
<organism evidence="3 4">
    <name type="scientific">Microdochium bolleyi</name>
    <dbReference type="NCBI Taxonomy" id="196109"/>
    <lineage>
        <taxon>Eukaryota</taxon>
        <taxon>Fungi</taxon>
        <taxon>Dikarya</taxon>
        <taxon>Ascomycota</taxon>
        <taxon>Pezizomycotina</taxon>
        <taxon>Sordariomycetes</taxon>
        <taxon>Xylariomycetidae</taxon>
        <taxon>Xylariales</taxon>
        <taxon>Microdochiaceae</taxon>
        <taxon>Microdochium</taxon>
    </lineage>
</organism>
<keyword evidence="2" id="KW-0812">Transmembrane</keyword>
<dbReference type="InParanoid" id="A0A136IKF0"/>
<evidence type="ECO:0000256" key="2">
    <source>
        <dbReference type="SAM" id="Phobius"/>
    </source>
</evidence>
<evidence type="ECO:0008006" key="5">
    <source>
        <dbReference type="Google" id="ProtNLM"/>
    </source>
</evidence>
<reference evidence="4" key="1">
    <citation type="submission" date="2016-02" db="EMBL/GenBank/DDBJ databases">
        <title>Draft genome sequence of Microdochium bolleyi, a fungal endophyte of beachgrass.</title>
        <authorList>
            <consortium name="DOE Joint Genome Institute"/>
            <person name="David A.S."/>
            <person name="May G."/>
            <person name="Haridas S."/>
            <person name="Lim J."/>
            <person name="Wang M."/>
            <person name="Labutti K."/>
            <person name="Lipzen A."/>
            <person name="Barry K."/>
            <person name="Grigoriev I.V."/>
        </authorList>
    </citation>
    <scope>NUCLEOTIDE SEQUENCE [LARGE SCALE GENOMIC DNA]</scope>
    <source>
        <strain evidence="4">J235TASD1</strain>
    </source>
</reference>
<evidence type="ECO:0000313" key="3">
    <source>
        <dbReference type="EMBL" id="KXJ85440.1"/>
    </source>
</evidence>
<dbReference type="EMBL" id="KQ964282">
    <property type="protein sequence ID" value="KXJ85440.1"/>
    <property type="molecule type" value="Genomic_DNA"/>
</dbReference>
<dbReference type="AlphaFoldDB" id="A0A136IKF0"/>
<accession>A0A136IKF0</accession>
<protein>
    <recommendedName>
        <fullName evidence="5">DUF1772-domain-containing protein</fullName>
    </recommendedName>
</protein>
<feature type="transmembrane region" description="Helical" evidence="2">
    <location>
        <begin position="42"/>
        <end position="61"/>
    </location>
</feature>
<sequence>MQSLGHSPVIIPSNRHPSPPPPLPSSRNIAQLPVMTPTTITLAHNLTLTALSILTGIALSLRVWTIPIIGLAHPASTAVQVRQFNHVLVLGFKYLQTSSRLIPVALLSLAGATYHHQQQPGPPLVQHWTHYLAATLVLLITAPWEVYLIFPTNDKITGYGRALDKERQGRFGDKRDDEVQRLLTEWQFWHVGRIAFPMIATLILAASGAGLLP</sequence>
<feature type="transmembrane region" description="Helical" evidence="2">
    <location>
        <begin position="131"/>
        <end position="150"/>
    </location>
</feature>
<evidence type="ECO:0000256" key="1">
    <source>
        <dbReference type="SAM" id="MobiDB-lite"/>
    </source>
</evidence>
<feature type="region of interest" description="Disordered" evidence="1">
    <location>
        <begin position="1"/>
        <end position="27"/>
    </location>
</feature>
<keyword evidence="2" id="KW-1133">Transmembrane helix</keyword>
<name>A0A136IKF0_9PEZI</name>
<feature type="transmembrane region" description="Helical" evidence="2">
    <location>
        <begin position="194"/>
        <end position="212"/>
    </location>
</feature>
<dbReference type="Pfam" id="PF08592">
    <property type="entry name" value="Anthrone_oxy"/>
    <property type="match status" value="1"/>
</dbReference>
<dbReference type="Proteomes" id="UP000070501">
    <property type="component" value="Unassembled WGS sequence"/>
</dbReference>
<gene>
    <name evidence="3" type="ORF">Micbo1qcDRAFT_169436</name>
</gene>
<proteinExistence type="predicted"/>
<evidence type="ECO:0000313" key="4">
    <source>
        <dbReference type="Proteomes" id="UP000070501"/>
    </source>
</evidence>